<proteinExistence type="predicted"/>
<name>A0A7V6A3X0_9BACT</name>
<feature type="transmembrane region" description="Helical" evidence="1">
    <location>
        <begin position="7"/>
        <end position="25"/>
    </location>
</feature>
<feature type="transmembrane region" description="Helical" evidence="1">
    <location>
        <begin position="45"/>
        <end position="66"/>
    </location>
</feature>
<reference evidence="2" key="1">
    <citation type="journal article" date="2020" name="mSystems">
        <title>Genome- and Community-Level Interaction Insights into Carbon Utilization and Element Cycling Functions of Hydrothermarchaeota in Hydrothermal Sediment.</title>
        <authorList>
            <person name="Zhou Z."/>
            <person name="Liu Y."/>
            <person name="Xu W."/>
            <person name="Pan J."/>
            <person name="Luo Z.H."/>
            <person name="Li M."/>
        </authorList>
    </citation>
    <scope>NUCLEOTIDE SEQUENCE [LARGE SCALE GENOMIC DNA]</scope>
    <source>
        <strain evidence="2">SpSt-767</strain>
    </source>
</reference>
<keyword evidence="1" id="KW-0812">Transmembrane</keyword>
<keyword evidence="1" id="KW-1133">Transmembrane helix</keyword>
<keyword evidence="1" id="KW-0472">Membrane</keyword>
<evidence type="ECO:0000313" key="2">
    <source>
        <dbReference type="EMBL" id="HHS29655.1"/>
    </source>
</evidence>
<sequence length="81" mass="9157">MTKVKALGFLVVGALLTIFIVQNWQQPNPPVQFLGYHILPLPQSVLILGFFLLGFLAGWVTHVFIVKKYRQEMPPEHPGES</sequence>
<accession>A0A7V6A3X0</accession>
<dbReference type="AlphaFoldDB" id="A0A7V6A3X0"/>
<comment type="caution">
    <text evidence="2">The sequence shown here is derived from an EMBL/GenBank/DDBJ whole genome shotgun (WGS) entry which is preliminary data.</text>
</comment>
<evidence type="ECO:0000256" key="1">
    <source>
        <dbReference type="SAM" id="Phobius"/>
    </source>
</evidence>
<protein>
    <submittedName>
        <fullName evidence="2">LapA family protein</fullName>
    </submittedName>
</protein>
<gene>
    <name evidence="2" type="ORF">ENV52_08145</name>
</gene>
<organism evidence="2">
    <name type="scientific">Desulfobacca acetoxidans</name>
    <dbReference type="NCBI Taxonomy" id="60893"/>
    <lineage>
        <taxon>Bacteria</taxon>
        <taxon>Pseudomonadati</taxon>
        <taxon>Thermodesulfobacteriota</taxon>
        <taxon>Desulfobaccia</taxon>
        <taxon>Desulfobaccales</taxon>
        <taxon>Desulfobaccaceae</taxon>
        <taxon>Desulfobacca</taxon>
    </lineage>
</organism>
<dbReference type="EMBL" id="DTGR01000133">
    <property type="protein sequence ID" value="HHS29655.1"/>
    <property type="molecule type" value="Genomic_DNA"/>
</dbReference>